<feature type="signal peptide" evidence="1">
    <location>
        <begin position="1"/>
        <end position="33"/>
    </location>
</feature>
<protein>
    <submittedName>
        <fullName evidence="2">SH3 domain-containing protein</fullName>
    </submittedName>
</protein>
<dbReference type="PROSITE" id="PS51318">
    <property type="entry name" value="TAT"/>
    <property type="match status" value="1"/>
</dbReference>
<feature type="chain" id="PRO_5045920663" evidence="1">
    <location>
        <begin position="34"/>
        <end position="121"/>
    </location>
</feature>
<evidence type="ECO:0000313" key="2">
    <source>
        <dbReference type="EMBL" id="MDT0266542.1"/>
    </source>
</evidence>
<organism evidence="2 3">
    <name type="scientific">Streptomyces chisholmiae</name>
    <dbReference type="NCBI Taxonomy" id="3075540"/>
    <lineage>
        <taxon>Bacteria</taxon>
        <taxon>Bacillati</taxon>
        <taxon>Actinomycetota</taxon>
        <taxon>Actinomycetes</taxon>
        <taxon>Kitasatosporales</taxon>
        <taxon>Streptomycetaceae</taxon>
        <taxon>Streptomyces</taxon>
    </lineage>
</organism>
<dbReference type="EMBL" id="JAVREO010000004">
    <property type="protein sequence ID" value="MDT0266542.1"/>
    <property type="molecule type" value="Genomic_DNA"/>
</dbReference>
<reference evidence="3" key="1">
    <citation type="submission" date="2023-07" db="EMBL/GenBank/DDBJ databases">
        <title>30 novel species of actinomycetes from the DSMZ collection.</title>
        <authorList>
            <person name="Nouioui I."/>
        </authorList>
    </citation>
    <scope>NUCLEOTIDE SEQUENCE [LARGE SCALE GENOMIC DNA]</scope>
    <source>
        <strain evidence="3">DSM 44915</strain>
    </source>
</reference>
<name>A0ABU2JNR6_9ACTN</name>
<evidence type="ECO:0000256" key="1">
    <source>
        <dbReference type="SAM" id="SignalP"/>
    </source>
</evidence>
<dbReference type="InterPro" id="IPR006311">
    <property type="entry name" value="TAT_signal"/>
</dbReference>
<accession>A0ABU2JNR6</accession>
<comment type="caution">
    <text evidence="2">The sequence shown here is derived from an EMBL/GenBank/DDBJ whole genome shotgun (WGS) entry which is preliminary data.</text>
</comment>
<evidence type="ECO:0000313" key="3">
    <source>
        <dbReference type="Proteomes" id="UP001183410"/>
    </source>
</evidence>
<keyword evidence="3" id="KW-1185">Reference proteome</keyword>
<sequence>MTSKRVRNRLALLATTATVLVGGSLATAPAATADSQAQANSVYVWENGVNIRERPTTDSRIVGTVNKGTHAANCQRKGDPVTIGDWQNDWWIWLANKGGYITAVYAQGGSNNQPHPGIPIC</sequence>
<dbReference type="Gene3D" id="2.30.30.40">
    <property type="entry name" value="SH3 Domains"/>
    <property type="match status" value="1"/>
</dbReference>
<dbReference type="RefSeq" id="WP_311666555.1">
    <property type="nucleotide sequence ID" value="NZ_JAVREO010000004.1"/>
</dbReference>
<dbReference type="Proteomes" id="UP001183410">
    <property type="component" value="Unassembled WGS sequence"/>
</dbReference>
<gene>
    <name evidence="2" type="ORF">RM844_09560</name>
</gene>
<proteinExistence type="predicted"/>
<keyword evidence="1" id="KW-0732">Signal</keyword>